<evidence type="ECO:0000313" key="2">
    <source>
        <dbReference type="EMBL" id="GIG85979.1"/>
    </source>
</evidence>
<dbReference type="InterPro" id="IPR007278">
    <property type="entry name" value="DUF397"/>
</dbReference>
<name>A0ABQ4DU64_9ACTN</name>
<dbReference type="Proteomes" id="UP000646749">
    <property type="component" value="Unassembled WGS sequence"/>
</dbReference>
<reference evidence="2 3" key="1">
    <citation type="submission" date="2021-01" db="EMBL/GenBank/DDBJ databases">
        <title>Whole genome shotgun sequence of Plantactinospora endophytica NBRC 110450.</title>
        <authorList>
            <person name="Komaki H."/>
            <person name="Tamura T."/>
        </authorList>
    </citation>
    <scope>NUCLEOTIDE SEQUENCE [LARGE SCALE GENOMIC DNA]</scope>
    <source>
        <strain evidence="2 3">NBRC 110450</strain>
    </source>
</reference>
<accession>A0ABQ4DU64</accession>
<protein>
    <recommendedName>
        <fullName evidence="1">DUF397 domain-containing protein</fullName>
    </recommendedName>
</protein>
<feature type="domain" description="DUF397" evidence="1">
    <location>
        <begin position="7"/>
        <end position="59"/>
    </location>
</feature>
<proteinExistence type="predicted"/>
<evidence type="ECO:0000313" key="3">
    <source>
        <dbReference type="Proteomes" id="UP000646749"/>
    </source>
</evidence>
<sequence length="65" mass="6704">MIDLYRADWRKSSRSGGGNCVEVAGNLAGVVGVRDSKDVAGPVLAFGPGAWASFVAGVRVGRPSR</sequence>
<comment type="caution">
    <text evidence="2">The sequence shown here is derived from an EMBL/GenBank/DDBJ whole genome shotgun (WGS) entry which is preliminary data.</text>
</comment>
<gene>
    <name evidence="2" type="ORF">Pen02_09150</name>
</gene>
<organism evidence="2 3">
    <name type="scientific">Plantactinospora endophytica</name>
    <dbReference type="NCBI Taxonomy" id="673535"/>
    <lineage>
        <taxon>Bacteria</taxon>
        <taxon>Bacillati</taxon>
        <taxon>Actinomycetota</taxon>
        <taxon>Actinomycetes</taxon>
        <taxon>Micromonosporales</taxon>
        <taxon>Micromonosporaceae</taxon>
        <taxon>Plantactinospora</taxon>
    </lineage>
</organism>
<dbReference type="Pfam" id="PF04149">
    <property type="entry name" value="DUF397"/>
    <property type="match status" value="1"/>
</dbReference>
<dbReference type="EMBL" id="BONW01000002">
    <property type="protein sequence ID" value="GIG85979.1"/>
    <property type="molecule type" value="Genomic_DNA"/>
</dbReference>
<keyword evidence="3" id="KW-1185">Reference proteome</keyword>
<evidence type="ECO:0000259" key="1">
    <source>
        <dbReference type="Pfam" id="PF04149"/>
    </source>
</evidence>